<dbReference type="RefSeq" id="WP_217067839.1">
    <property type="nucleotide sequence ID" value="NZ_JAHQCS010000147.1"/>
</dbReference>
<gene>
    <name evidence="2" type="ORF">KS419_18325</name>
</gene>
<evidence type="ECO:0000256" key="1">
    <source>
        <dbReference type="SAM" id="MobiDB-lite"/>
    </source>
</evidence>
<name>A0ABS6JJ22_9BACI</name>
<evidence type="ECO:0000313" key="2">
    <source>
        <dbReference type="EMBL" id="MBU9713689.1"/>
    </source>
</evidence>
<comment type="caution">
    <text evidence="2">The sequence shown here is derived from an EMBL/GenBank/DDBJ whole genome shotgun (WGS) entry which is preliminary data.</text>
</comment>
<evidence type="ECO:0000313" key="3">
    <source>
        <dbReference type="Proteomes" id="UP000784880"/>
    </source>
</evidence>
<feature type="region of interest" description="Disordered" evidence="1">
    <location>
        <begin position="1"/>
        <end position="22"/>
    </location>
</feature>
<protein>
    <submittedName>
        <fullName evidence="2">Uncharacterized protein</fullName>
    </submittedName>
</protein>
<feature type="compositionally biased region" description="Basic and acidic residues" evidence="1">
    <location>
        <begin position="9"/>
        <end position="22"/>
    </location>
</feature>
<organism evidence="2 3">
    <name type="scientific">Evansella tamaricis</name>
    <dbReference type="NCBI Taxonomy" id="2069301"/>
    <lineage>
        <taxon>Bacteria</taxon>
        <taxon>Bacillati</taxon>
        <taxon>Bacillota</taxon>
        <taxon>Bacilli</taxon>
        <taxon>Bacillales</taxon>
        <taxon>Bacillaceae</taxon>
        <taxon>Evansella</taxon>
    </lineage>
</organism>
<dbReference type="Proteomes" id="UP000784880">
    <property type="component" value="Unassembled WGS sequence"/>
</dbReference>
<proteinExistence type="predicted"/>
<sequence length="104" mass="12788">MKSHSNKKSKAERARNREIIDQYHKKTTEDALQPLYEHFIEWKNGNLPYYKLTEHIHEFHKLNQKIWSRFNHFSSNDDIFVFQAKKELGLLTEEEKEEFKHWLD</sequence>
<accession>A0ABS6JJ22</accession>
<keyword evidence="3" id="KW-1185">Reference proteome</keyword>
<reference evidence="2 3" key="1">
    <citation type="submission" date="2021-06" db="EMBL/GenBank/DDBJ databases">
        <title>Bacillus sp. RD4P76, an endophyte from a halophyte.</title>
        <authorList>
            <person name="Sun J.-Q."/>
        </authorList>
    </citation>
    <scope>NUCLEOTIDE SEQUENCE [LARGE SCALE GENOMIC DNA]</scope>
    <source>
        <strain evidence="2 3">CGMCC 1.15917</strain>
    </source>
</reference>
<dbReference type="EMBL" id="JAHQCS010000147">
    <property type="protein sequence ID" value="MBU9713689.1"/>
    <property type="molecule type" value="Genomic_DNA"/>
</dbReference>